<dbReference type="Gene3D" id="3.40.50.1820">
    <property type="entry name" value="alpha/beta hydrolase"/>
    <property type="match status" value="1"/>
</dbReference>
<dbReference type="PANTHER" id="PTHR48098:SF1">
    <property type="entry name" value="DIACYLGLYCEROL ACYLTRANSFERASE_MYCOLYLTRANSFERASE AG85A"/>
    <property type="match status" value="1"/>
</dbReference>
<dbReference type="InterPro" id="IPR000801">
    <property type="entry name" value="Esterase-like"/>
</dbReference>
<dbReference type="SUPFAM" id="SSF53474">
    <property type="entry name" value="alpha/beta-Hydrolases"/>
    <property type="match status" value="1"/>
</dbReference>
<dbReference type="InterPro" id="IPR029058">
    <property type="entry name" value="AB_hydrolase_fold"/>
</dbReference>
<dbReference type="InterPro" id="IPR050583">
    <property type="entry name" value="Mycobacterial_A85_antigen"/>
</dbReference>
<dbReference type="Pfam" id="PF00756">
    <property type="entry name" value="Esterase"/>
    <property type="match status" value="1"/>
</dbReference>
<reference evidence="1 2" key="1">
    <citation type="submission" date="2020-08" db="EMBL/GenBank/DDBJ databases">
        <title>Genomic Encyclopedia of Type Strains, Phase IV (KMG-IV): sequencing the most valuable type-strain genomes for metagenomic binning, comparative biology and taxonomic classification.</title>
        <authorList>
            <person name="Goeker M."/>
        </authorList>
    </citation>
    <scope>NUCLEOTIDE SEQUENCE [LARGE SCALE GENOMIC DNA]</scope>
    <source>
        <strain evidence="1 2">DSM 106146</strain>
    </source>
</reference>
<dbReference type="RefSeq" id="WP_183773639.1">
    <property type="nucleotide sequence ID" value="NZ_JACHFW010000006.1"/>
</dbReference>
<dbReference type="GO" id="GO:0016747">
    <property type="term" value="F:acyltransferase activity, transferring groups other than amino-acyl groups"/>
    <property type="evidence" value="ECO:0007669"/>
    <property type="project" value="TreeGrafter"/>
</dbReference>
<dbReference type="Proteomes" id="UP000543642">
    <property type="component" value="Unassembled WGS sequence"/>
</dbReference>
<proteinExistence type="predicted"/>
<dbReference type="EMBL" id="JACHFW010000006">
    <property type="protein sequence ID" value="MBB5264745.1"/>
    <property type="molecule type" value="Genomic_DNA"/>
</dbReference>
<keyword evidence="2" id="KW-1185">Reference proteome</keyword>
<name>A0A7W8M564_9FIRM</name>
<comment type="caution">
    <text evidence="1">The sequence shown here is derived from an EMBL/GenBank/DDBJ whole genome shotgun (WGS) entry which is preliminary data.</text>
</comment>
<keyword evidence="1" id="KW-0378">Hydrolase</keyword>
<sequence>MAVLEVNFISETLMRTVPMHVILPADKLPMPGEKRKPVKPFKTLYLLHGILGNYTDWLYGTRIQRWAEEKNLAVVMPSGDNASYVDRAQEHNYYGQFIGEELVDMTRKMFRLSEKREDTFIGGLSMGGYGALRNGLKYSETFGYVAALSSAFFFEHLDSLTEDGMYFAQKRSFREATFGKDLEAAADSDMNPRYLVKKMKENGDKFPEIYMACGRQDGLLEDNRAFARYLKAENVSVTYDEEDGSHEWDFWDRQIKKVLDWLPLDERQAGRSSGNVGLGINMEK</sequence>
<protein>
    <submittedName>
        <fullName evidence="1">S-formylglutathione hydrolase FrmB</fullName>
    </submittedName>
</protein>
<organism evidence="1 2">
    <name type="scientific">Catenibacillus scindens</name>
    <dbReference type="NCBI Taxonomy" id="673271"/>
    <lineage>
        <taxon>Bacteria</taxon>
        <taxon>Bacillati</taxon>
        <taxon>Bacillota</taxon>
        <taxon>Clostridia</taxon>
        <taxon>Lachnospirales</taxon>
        <taxon>Lachnospiraceae</taxon>
        <taxon>Catenibacillus</taxon>
    </lineage>
</organism>
<dbReference type="PANTHER" id="PTHR48098">
    <property type="entry name" value="ENTEROCHELIN ESTERASE-RELATED"/>
    <property type="match status" value="1"/>
</dbReference>
<evidence type="ECO:0000313" key="2">
    <source>
        <dbReference type="Proteomes" id="UP000543642"/>
    </source>
</evidence>
<dbReference type="AlphaFoldDB" id="A0A7W8M564"/>
<evidence type="ECO:0000313" key="1">
    <source>
        <dbReference type="EMBL" id="MBB5264745.1"/>
    </source>
</evidence>
<accession>A0A7W8M564</accession>
<gene>
    <name evidence="1" type="ORF">HNP82_001873</name>
</gene>
<dbReference type="GO" id="GO:0016787">
    <property type="term" value="F:hydrolase activity"/>
    <property type="evidence" value="ECO:0007669"/>
    <property type="project" value="UniProtKB-KW"/>
</dbReference>